<dbReference type="InterPro" id="IPR057727">
    <property type="entry name" value="WCX_dom"/>
</dbReference>
<evidence type="ECO:0000313" key="5">
    <source>
        <dbReference type="Proteomes" id="UP000245845"/>
    </source>
</evidence>
<accession>A0A2Y9CA24</accession>
<dbReference type="InterPro" id="IPR028349">
    <property type="entry name" value="PafC-like"/>
</dbReference>
<dbReference type="Pfam" id="PF25583">
    <property type="entry name" value="WCX"/>
    <property type="match status" value="1"/>
</dbReference>
<protein>
    <submittedName>
        <fullName evidence="4">Putative DNA-binding transcriptional regulator YafY</fullName>
    </submittedName>
</protein>
<evidence type="ECO:0000313" key="4">
    <source>
        <dbReference type="EMBL" id="PWJ29466.1"/>
    </source>
</evidence>
<dbReference type="PANTHER" id="PTHR34580:SF1">
    <property type="entry name" value="PROTEIN PAFC"/>
    <property type="match status" value="1"/>
</dbReference>
<dbReference type="Gene3D" id="1.10.10.10">
    <property type="entry name" value="Winged helix-like DNA-binding domain superfamily/Winged helix DNA-binding domain"/>
    <property type="match status" value="1"/>
</dbReference>
<comment type="caution">
    <text evidence="4">The sequence shown here is derived from an EMBL/GenBank/DDBJ whole genome shotgun (WGS) entry which is preliminary data.</text>
</comment>
<keyword evidence="4" id="KW-0238">DNA-binding</keyword>
<organism evidence="4 5">
    <name type="scientific">Faecalicatena orotica</name>
    <dbReference type="NCBI Taxonomy" id="1544"/>
    <lineage>
        <taxon>Bacteria</taxon>
        <taxon>Bacillati</taxon>
        <taxon>Bacillota</taxon>
        <taxon>Clostridia</taxon>
        <taxon>Lachnospirales</taxon>
        <taxon>Lachnospiraceae</taxon>
        <taxon>Faecalicatena</taxon>
    </lineage>
</organism>
<dbReference type="Pfam" id="PF13280">
    <property type="entry name" value="WYL"/>
    <property type="match status" value="1"/>
</dbReference>
<dbReference type="GO" id="GO:0003677">
    <property type="term" value="F:DNA binding"/>
    <property type="evidence" value="ECO:0007669"/>
    <property type="project" value="UniProtKB-KW"/>
</dbReference>
<reference evidence="4 5" key="1">
    <citation type="submission" date="2018-05" db="EMBL/GenBank/DDBJ databases">
        <title>The Hungate 1000. A catalogue of reference genomes from the rumen microbiome.</title>
        <authorList>
            <person name="Kelly W."/>
        </authorList>
    </citation>
    <scope>NUCLEOTIDE SEQUENCE [LARGE SCALE GENOMIC DNA]</scope>
    <source>
        <strain evidence="4 5">NLAE-zl-C242</strain>
    </source>
</reference>
<dbReference type="InterPro" id="IPR013196">
    <property type="entry name" value="HTH_11"/>
</dbReference>
<dbReference type="InterPro" id="IPR036390">
    <property type="entry name" value="WH_DNA-bd_sf"/>
</dbReference>
<dbReference type="RefSeq" id="WP_330405331.1">
    <property type="nucleotide sequence ID" value="NZ_BAAACK010000026.1"/>
</dbReference>
<dbReference type="Pfam" id="PF08279">
    <property type="entry name" value="HTH_11"/>
    <property type="match status" value="1"/>
</dbReference>
<keyword evidence="1" id="KW-0805">Transcription regulation</keyword>
<proteinExistence type="predicted"/>
<evidence type="ECO:0000256" key="2">
    <source>
        <dbReference type="ARBA" id="ARBA00023163"/>
    </source>
</evidence>
<dbReference type="GO" id="GO:0003700">
    <property type="term" value="F:DNA-binding transcription factor activity"/>
    <property type="evidence" value="ECO:0007669"/>
    <property type="project" value="InterPro"/>
</dbReference>
<dbReference type="InterPro" id="IPR001034">
    <property type="entry name" value="DeoR_HTH"/>
</dbReference>
<dbReference type="InterPro" id="IPR036388">
    <property type="entry name" value="WH-like_DNA-bd_sf"/>
</dbReference>
<dbReference type="InterPro" id="IPR026881">
    <property type="entry name" value="WYL_dom"/>
</dbReference>
<name>A0A2Y9CA24_9FIRM</name>
<feature type="domain" description="HTH deoR-type" evidence="3">
    <location>
        <begin position="8"/>
        <end position="67"/>
    </location>
</feature>
<evidence type="ECO:0000259" key="3">
    <source>
        <dbReference type="PROSITE" id="PS51000"/>
    </source>
</evidence>
<dbReference type="PANTHER" id="PTHR34580">
    <property type="match status" value="1"/>
</dbReference>
<dbReference type="EMBL" id="QGDL01000006">
    <property type="protein sequence ID" value="PWJ29466.1"/>
    <property type="molecule type" value="Genomic_DNA"/>
</dbReference>
<keyword evidence="5" id="KW-1185">Reference proteome</keyword>
<sequence length="304" mass="35207">MEVIDVMNESRLFKIVYYLLSKGHAAAPELAREFEVSVRTIYRDIDALSNAGIPVYAETGRNGGIYLLDNYVLDHALLSDQEKQELLSSLQSLSVLDHVYEKEMMTKLSALFQIQSDNWFEVDFSRWGRKTKDNARFEKLKDAVVNHETVSIVYAGASGMRSKREINPLKLLYKAKEWYVKAYCTEKEDFRIFKLNRMIELEPTGRRFIPVPFPDCEDAQNFSYNKIILRFPKNMAYRVYDEFDPGEIEEQEDGTLIAAAEMPEDDWLTGYLLSFGAQVDVVEPAYLREVISNEAKKIFEKNKP</sequence>
<dbReference type="PIRSF" id="PIRSF016838">
    <property type="entry name" value="PafC"/>
    <property type="match status" value="1"/>
</dbReference>
<dbReference type="SUPFAM" id="SSF46785">
    <property type="entry name" value="Winged helix' DNA-binding domain"/>
    <property type="match status" value="1"/>
</dbReference>
<dbReference type="PROSITE" id="PS52050">
    <property type="entry name" value="WYL"/>
    <property type="match status" value="1"/>
</dbReference>
<gene>
    <name evidence="4" type="ORF">A8806_106204</name>
</gene>
<keyword evidence="2" id="KW-0804">Transcription</keyword>
<dbReference type="PROSITE" id="PS51000">
    <property type="entry name" value="HTH_DEOR_2"/>
    <property type="match status" value="1"/>
</dbReference>
<evidence type="ECO:0000256" key="1">
    <source>
        <dbReference type="ARBA" id="ARBA00023015"/>
    </source>
</evidence>
<dbReference type="InterPro" id="IPR051534">
    <property type="entry name" value="CBASS_pafABC_assoc_protein"/>
</dbReference>
<dbReference type="AlphaFoldDB" id="A0A2Y9CA24"/>
<dbReference type="Proteomes" id="UP000245845">
    <property type="component" value="Unassembled WGS sequence"/>
</dbReference>